<reference evidence="2" key="1">
    <citation type="journal article" date="2023" name="Genome Biol. Evol.">
        <title>First Whole Genome Sequence and Flow Cytometry Genome Size Data for the Lichen-Forming Fungus Ramalina farinacea (Ascomycota).</title>
        <authorList>
            <person name="Llewellyn T."/>
            <person name="Mian S."/>
            <person name="Hill R."/>
            <person name="Leitch I.J."/>
            <person name="Gaya E."/>
        </authorList>
    </citation>
    <scope>NUCLEOTIDE SEQUENCE</scope>
    <source>
        <strain evidence="2">LIQ254RAFAR</strain>
    </source>
</reference>
<evidence type="ECO:0000313" key="3">
    <source>
        <dbReference type="Proteomes" id="UP001161017"/>
    </source>
</evidence>
<feature type="compositionally biased region" description="Acidic residues" evidence="1">
    <location>
        <begin position="238"/>
        <end position="257"/>
    </location>
</feature>
<dbReference type="EMBL" id="JAPUFD010000001">
    <property type="protein sequence ID" value="MDI1485431.1"/>
    <property type="molecule type" value="Genomic_DNA"/>
</dbReference>
<feature type="region of interest" description="Disordered" evidence="1">
    <location>
        <begin position="204"/>
        <end position="284"/>
    </location>
</feature>
<organism evidence="2 3">
    <name type="scientific">Ramalina farinacea</name>
    <dbReference type="NCBI Taxonomy" id="258253"/>
    <lineage>
        <taxon>Eukaryota</taxon>
        <taxon>Fungi</taxon>
        <taxon>Dikarya</taxon>
        <taxon>Ascomycota</taxon>
        <taxon>Pezizomycotina</taxon>
        <taxon>Lecanoromycetes</taxon>
        <taxon>OSLEUM clade</taxon>
        <taxon>Lecanoromycetidae</taxon>
        <taxon>Lecanorales</taxon>
        <taxon>Lecanorineae</taxon>
        <taxon>Ramalinaceae</taxon>
        <taxon>Ramalina</taxon>
    </lineage>
</organism>
<sequence length="284" mass="30606">MLQCPVAGAKKRKHTSHDNVDSSTSDNSSSAGTTNRGTRSKPYGAFDLSASTREWFLWTRLSIKGQRGSSSYDYIKEPVLQLYPAGEAAQSMPTLWKEFLVDSQNARDQIGLHTLGNFLSKEEYDAINLVDCSRQFPALITSKGALRSKNNALATSRASRSGGIGALPAEKHICQCENCVMPEPQGLGSGVPYVFPDFEEGKREDALPEITLEDDDTAPARKRPRRTPSKLSKQVSEADADTNDDDASADIDDDDNTDGTAFSASLVGGSAAASGEHCRPDSPL</sequence>
<feature type="region of interest" description="Disordered" evidence="1">
    <location>
        <begin position="1"/>
        <end position="43"/>
    </location>
</feature>
<protein>
    <submittedName>
        <fullName evidence="2">Uncharacterized protein</fullName>
    </submittedName>
</protein>
<evidence type="ECO:0000313" key="2">
    <source>
        <dbReference type="EMBL" id="MDI1485431.1"/>
    </source>
</evidence>
<feature type="compositionally biased region" description="Low complexity" evidence="1">
    <location>
        <begin position="21"/>
        <end position="30"/>
    </location>
</feature>
<accession>A0AA43TNG3</accession>
<feature type="compositionally biased region" description="Low complexity" evidence="1">
    <location>
        <begin position="258"/>
        <end position="275"/>
    </location>
</feature>
<dbReference type="AlphaFoldDB" id="A0AA43TNG3"/>
<keyword evidence="3" id="KW-1185">Reference proteome</keyword>
<evidence type="ECO:0000256" key="1">
    <source>
        <dbReference type="SAM" id="MobiDB-lite"/>
    </source>
</evidence>
<proteinExistence type="predicted"/>
<name>A0AA43TNG3_9LECA</name>
<gene>
    <name evidence="2" type="ORF">OHK93_000569</name>
</gene>
<dbReference type="Proteomes" id="UP001161017">
    <property type="component" value="Unassembled WGS sequence"/>
</dbReference>
<comment type="caution">
    <text evidence="2">The sequence shown here is derived from an EMBL/GenBank/DDBJ whole genome shotgun (WGS) entry which is preliminary data.</text>
</comment>